<dbReference type="OrthoDB" id="196472at2"/>
<feature type="domain" description="Cytochrome b561 bacterial/Ni-hydrogenase" evidence="7">
    <location>
        <begin position="12"/>
        <end position="188"/>
    </location>
</feature>
<dbReference type="Pfam" id="PF01292">
    <property type="entry name" value="Ni_hydr_CYTB"/>
    <property type="match status" value="1"/>
</dbReference>
<keyword evidence="9" id="KW-1185">Reference proteome</keyword>
<name>A0A437RS44_9BURK</name>
<dbReference type="GO" id="GO:0022904">
    <property type="term" value="P:respiratory electron transport chain"/>
    <property type="evidence" value="ECO:0007669"/>
    <property type="project" value="InterPro"/>
</dbReference>
<keyword evidence="5 6" id="KW-0472">Membrane</keyword>
<dbReference type="InterPro" id="IPR051542">
    <property type="entry name" value="Hydrogenase_cytochrome"/>
</dbReference>
<dbReference type="Proteomes" id="UP000285575">
    <property type="component" value="Unassembled WGS sequence"/>
</dbReference>
<evidence type="ECO:0000259" key="7">
    <source>
        <dbReference type="Pfam" id="PF01292"/>
    </source>
</evidence>
<dbReference type="GO" id="GO:0009055">
    <property type="term" value="F:electron transfer activity"/>
    <property type="evidence" value="ECO:0007669"/>
    <property type="project" value="InterPro"/>
</dbReference>
<feature type="transmembrane region" description="Helical" evidence="6">
    <location>
        <begin position="207"/>
        <end position="224"/>
    </location>
</feature>
<evidence type="ECO:0000256" key="5">
    <source>
        <dbReference type="ARBA" id="ARBA00023136"/>
    </source>
</evidence>
<dbReference type="Gene3D" id="1.20.950.20">
    <property type="entry name" value="Transmembrane di-heme cytochromes, Chain C"/>
    <property type="match status" value="1"/>
</dbReference>
<evidence type="ECO:0000256" key="6">
    <source>
        <dbReference type="SAM" id="Phobius"/>
    </source>
</evidence>
<keyword evidence="4 6" id="KW-1133">Transmembrane helix</keyword>
<keyword evidence="2" id="KW-1003">Cell membrane</keyword>
<evidence type="ECO:0000313" key="8">
    <source>
        <dbReference type="EMBL" id="RVU49574.1"/>
    </source>
</evidence>
<organism evidence="8 9">
    <name type="scientific">Rubrivivax rivuli</name>
    <dbReference type="NCBI Taxonomy" id="1862385"/>
    <lineage>
        <taxon>Bacteria</taxon>
        <taxon>Pseudomonadati</taxon>
        <taxon>Pseudomonadota</taxon>
        <taxon>Betaproteobacteria</taxon>
        <taxon>Burkholderiales</taxon>
        <taxon>Sphaerotilaceae</taxon>
        <taxon>Rubrivivax</taxon>
    </lineage>
</organism>
<feature type="transmembrane region" description="Helical" evidence="6">
    <location>
        <begin position="154"/>
        <end position="175"/>
    </location>
</feature>
<dbReference type="PANTHER" id="PTHR30485">
    <property type="entry name" value="NI/FE-HYDROGENASE 1 B-TYPE CYTOCHROME SUBUNIT"/>
    <property type="match status" value="1"/>
</dbReference>
<dbReference type="EMBL" id="SACR01000001">
    <property type="protein sequence ID" value="RVU49574.1"/>
    <property type="molecule type" value="Genomic_DNA"/>
</dbReference>
<evidence type="ECO:0000256" key="4">
    <source>
        <dbReference type="ARBA" id="ARBA00022989"/>
    </source>
</evidence>
<gene>
    <name evidence="8" type="ORF">EOE66_03170</name>
</gene>
<feature type="transmembrane region" description="Helical" evidence="6">
    <location>
        <begin position="20"/>
        <end position="37"/>
    </location>
</feature>
<dbReference type="GO" id="GO:0005886">
    <property type="term" value="C:plasma membrane"/>
    <property type="evidence" value="ECO:0007669"/>
    <property type="project" value="UniProtKB-SubCell"/>
</dbReference>
<keyword evidence="3 6" id="KW-0812">Transmembrane</keyword>
<proteinExistence type="predicted"/>
<evidence type="ECO:0000256" key="3">
    <source>
        <dbReference type="ARBA" id="ARBA00022692"/>
    </source>
</evidence>
<evidence type="ECO:0000256" key="2">
    <source>
        <dbReference type="ARBA" id="ARBA00022475"/>
    </source>
</evidence>
<protein>
    <submittedName>
        <fullName evidence="8">Cytochrome B</fullName>
    </submittedName>
</protein>
<reference evidence="8 9" key="1">
    <citation type="submission" date="2019-01" db="EMBL/GenBank/DDBJ databases">
        <authorList>
            <person name="Chen W.-M."/>
        </authorList>
    </citation>
    <scope>NUCLEOTIDE SEQUENCE [LARGE SCALE GENOMIC DNA]</scope>
    <source>
        <strain evidence="8 9">KYPY4</strain>
    </source>
</reference>
<sequence length="228" mass="24660">MNTPAVLQPVRVWDLPTRLFHWGLALAVAGSVISAKIGGGAMVWHFRFGYVVLALLAFRVLWGLVGGRWSRFASFVYAPTTLWRYLQGRAAPQERLDVGHSPTGALSVFALLAVLAVQLGTGLVADDEIAHQGPLFMLVSTDNSLAATSWHKTWGQWMVLGLVALHVLAIVFYLVKKRINLVRPMLNGDKSLPPDTPASADGRTPRALAAVLLAACGALAWWVSKQGS</sequence>
<dbReference type="RefSeq" id="WP_128227210.1">
    <property type="nucleotide sequence ID" value="NZ_SACR01000001.1"/>
</dbReference>
<feature type="transmembrane region" description="Helical" evidence="6">
    <location>
        <begin position="44"/>
        <end position="62"/>
    </location>
</feature>
<dbReference type="GO" id="GO:0020037">
    <property type="term" value="F:heme binding"/>
    <property type="evidence" value="ECO:0007669"/>
    <property type="project" value="TreeGrafter"/>
</dbReference>
<dbReference type="PANTHER" id="PTHR30485:SF2">
    <property type="entry name" value="BLL0597 PROTEIN"/>
    <property type="match status" value="1"/>
</dbReference>
<dbReference type="InterPro" id="IPR011577">
    <property type="entry name" value="Cyt_b561_bac/Ni-Hgenase"/>
</dbReference>
<accession>A0A437RS44</accession>
<evidence type="ECO:0000313" key="9">
    <source>
        <dbReference type="Proteomes" id="UP000285575"/>
    </source>
</evidence>
<dbReference type="SUPFAM" id="SSF81342">
    <property type="entry name" value="Transmembrane di-heme cytochromes"/>
    <property type="match status" value="1"/>
</dbReference>
<feature type="transmembrane region" description="Helical" evidence="6">
    <location>
        <begin position="106"/>
        <end position="125"/>
    </location>
</feature>
<comment type="caution">
    <text evidence="8">The sequence shown here is derived from an EMBL/GenBank/DDBJ whole genome shotgun (WGS) entry which is preliminary data.</text>
</comment>
<dbReference type="InterPro" id="IPR016174">
    <property type="entry name" value="Di-haem_cyt_TM"/>
</dbReference>
<comment type="subcellular location">
    <subcellularLocation>
        <location evidence="1">Cell membrane</location>
        <topology evidence="1">Multi-pass membrane protein</topology>
    </subcellularLocation>
</comment>
<evidence type="ECO:0000256" key="1">
    <source>
        <dbReference type="ARBA" id="ARBA00004651"/>
    </source>
</evidence>
<dbReference type="AlphaFoldDB" id="A0A437RS44"/>